<keyword evidence="1" id="KW-1185">Reference proteome</keyword>
<reference evidence="2" key="2">
    <citation type="submission" date="2020-10" db="UniProtKB">
        <authorList>
            <consortium name="WormBaseParasite"/>
        </authorList>
    </citation>
    <scope>IDENTIFICATION</scope>
</reference>
<dbReference type="WBParaSite" id="Pan_g15532.t1">
    <property type="protein sequence ID" value="Pan_g15532.t1"/>
    <property type="gene ID" value="Pan_g15532"/>
</dbReference>
<accession>A0A7E4ZSW5</accession>
<protein>
    <submittedName>
        <fullName evidence="2">Transposase</fullName>
    </submittedName>
</protein>
<evidence type="ECO:0000313" key="2">
    <source>
        <dbReference type="WBParaSite" id="Pan_g15532.t1"/>
    </source>
</evidence>
<reference evidence="1" key="1">
    <citation type="journal article" date="2013" name="Genetics">
        <title>The draft genome and transcriptome of Panagrellus redivivus are shaped by the harsh demands of a free-living lifestyle.</title>
        <authorList>
            <person name="Srinivasan J."/>
            <person name="Dillman A.R."/>
            <person name="Macchietto M.G."/>
            <person name="Heikkinen L."/>
            <person name="Lakso M."/>
            <person name="Fracchia K.M."/>
            <person name="Antoshechkin I."/>
            <person name="Mortazavi A."/>
            <person name="Wong G."/>
            <person name="Sternberg P.W."/>
        </authorList>
    </citation>
    <scope>NUCLEOTIDE SEQUENCE [LARGE SCALE GENOMIC DNA]</scope>
    <source>
        <strain evidence="1">MT8872</strain>
    </source>
</reference>
<dbReference type="Proteomes" id="UP000492821">
    <property type="component" value="Unassembled WGS sequence"/>
</dbReference>
<evidence type="ECO:0000313" key="1">
    <source>
        <dbReference type="Proteomes" id="UP000492821"/>
    </source>
</evidence>
<name>A0A7E4ZSW5_PANRE</name>
<dbReference type="AlphaFoldDB" id="A0A7E4ZSW5"/>
<organism evidence="1 2">
    <name type="scientific">Panagrellus redivivus</name>
    <name type="common">Microworm</name>
    <dbReference type="NCBI Taxonomy" id="6233"/>
    <lineage>
        <taxon>Eukaryota</taxon>
        <taxon>Metazoa</taxon>
        <taxon>Ecdysozoa</taxon>
        <taxon>Nematoda</taxon>
        <taxon>Chromadorea</taxon>
        <taxon>Rhabditida</taxon>
        <taxon>Tylenchina</taxon>
        <taxon>Panagrolaimomorpha</taxon>
        <taxon>Panagrolaimoidea</taxon>
        <taxon>Panagrolaimidae</taxon>
        <taxon>Panagrellus</taxon>
    </lineage>
</organism>
<sequence>MITHAEIEFGYTYFSVMPLAIEHCQSGGSQAASELISTLEWGRREMAPSYAGSDLGIDSLRAFKRGIENKVRLRQVFRSMGTDSMRVYLTTLTTDAVVAMKLLPTD</sequence>
<proteinExistence type="predicted"/>